<accession>A0ABV3SWN4</accession>
<dbReference type="Pfam" id="PF03007">
    <property type="entry name" value="WS_DGAT_cat"/>
    <property type="match status" value="1"/>
</dbReference>
<evidence type="ECO:0000256" key="3">
    <source>
        <dbReference type="ARBA" id="ARBA00022989"/>
    </source>
</evidence>
<dbReference type="Gene3D" id="3.30.559.10">
    <property type="entry name" value="Chloramphenicol acetyltransferase-like domain"/>
    <property type="match status" value="1"/>
</dbReference>
<dbReference type="InterPro" id="IPR052185">
    <property type="entry name" value="IPC_Synthase-Related"/>
</dbReference>
<comment type="subcellular location">
    <subcellularLocation>
        <location evidence="1">Membrane</location>
        <topology evidence="1">Multi-pass membrane protein</topology>
    </subcellularLocation>
</comment>
<dbReference type="InterPro" id="IPR026841">
    <property type="entry name" value="Aur1/Ipt1"/>
</dbReference>
<protein>
    <submittedName>
        <fullName evidence="9">Phosphatase PAP2 family protein</fullName>
    </submittedName>
</protein>
<proteinExistence type="predicted"/>
<feature type="transmembrane region" description="Helical" evidence="5">
    <location>
        <begin position="204"/>
        <end position="228"/>
    </location>
</feature>
<dbReference type="SUPFAM" id="SSF52777">
    <property type="entry name" value="CoA-dependent acyltransferases"/>
    <property type="match status" value="1"/>
</dbReference>
<evidence type="ECO:0000256" key="4">
    <source>
        <dbReference type="ARBA" id="ARBA00023136"/>
    </source>
</evidence>
<organism evidence="9 10">
    <name type="scientific">Nocardioides eburneus</name>
    <dbReference type="NCBI Taxonomy" id="3231482"/>
    <lineage>
        <taxon>Bacteria</taxon>
        <taxon>Bacillati</taxon>
        <taxon>Actinomycetota</taxon>
        <taxon>Actinomycetes</taxon>
        <taxon>Propionibacteriales</taxon>
        <taxon>Nocardioidaceae</taxon>
        <taxon>Nocardioides</taxon>
    </lineage>
</organism>
<feature type="transmembrane region" description="Helical" evidence="5">
    <location>
        <begin position="113"/>
        <end position="131"/>
    </location>
</feature>
<dbReference type="Pfam" id="PF06974">
    <property type="entry name" value="WS_DGAT_C"/>
    <property type="match status" value="1"/>
</dbReference>
<feature type="domain" description="Inositolphosphotransferase Aur1/Ipt1" evidence="8">
    <location>
        <begin position="50"/>
        <end position="228"/>
    </location>
</feature>
<dbReference type="InterPro" id="IPR023213">
    <property type="entry name" value="CAT-like_dom_sf"/>
</dbReference>
<keyword evidence="3 5" id="KW-1133">Transmembrane helix</keyword>
<evidence type="ECO:0000259" key="7">
    <source>
        <dbReference type="Pfam" id="PF06974"/>
    </source>
</evidence>
<sequence>MPDQSVETRRPRVVVWQQVVLGLVVFGYYLVVDSLHSPGRRAAADRHGLDIARLEDWLHLDVEKWLNDWLAGHHTLMVIANYEYAFTYILSAIATLAYLVWRHPEVWRRARTSFVIVTVVGITCFGLYPTTPPRMLPGNAFFDTVANHHTWGSWGSPLVSGANELAAMPSLHMGWALWVSVALLWAGVPRWVQWLSALHVTVTLVVILATANHYLLDAVAAFVLVVLADRVALWIHPYWEGSLVPSADAFFLHVEETGHPQIVGGLVFWDPAQRQPVRQDLVDLVASELGSLPRFSQRIEQRGRWRRARWVVAPPLDWDWHVVEWQVPGRRGVDEAVARIAAEPFPRDRPLWRIVILDMGDGSKALLFLLHHAIADGIGTVLQAMQILRPRISLPEPAYRPSGLQTAAATALGFAQLATDGSKPGGKHAGLGVAGQDRDFATGGLPLAELKEASRPHRVTDLVLALTAGAVAESHPELVAASAGRIRVAVPLMVREPGAAAEGNATAAVMVDVPLRADDTGALMDEIATVTARLRRPTRALASRWVMAHLLRIFPEPCVGWFARTVYGHRFFDGIVSNMPGPTQQLSMAGSDLVEVYPILPLAPGAPFVVGALSWDGVLGVGLATDPGLVDARAVTTAMERRLCARLAQLREAQGRGSSYDDASGAVV</sequence>
<name>A0ABV3SWN4_9ACTN</name>
<dbReference type="Pfam" id="PF14378">
    <property type="entry name" value="PAP2_3"/>
    <property type="match status" value="1"/>
</dbReference>
<feature type="domain" description="O-acyltransferase WSD1-like N-terminal" evidence="6">
    <location>
        <begin position="247"/>
        <end position="391"/>
    </location>
</feature>
<feature type="transmembrane region" description="Helical" evidence="5">
    <location>
        <begin position="12"/>
        <end position="31"/>
    </location>
</feature>
<reference evidence="9 10" key="1">
    <citation type="submission" date="2024-07" db="EMBL/GenBank/DDBJ databases">
        <authorList>
            <person name="Lee S."/>
            <person name="Kang M."/>
        </authorList>
    </citation>
    <scope>NUCLEOTIDE SEQUENCE [LARGE SCALE GENOMIC DNA]</scope>
    <source>
        <strain evidence="9 10">DS6</strain>
    </source>
</reference>
<evidence type="ECO:0000313" key="10">
    <source>
        <dbReference type="Proteomes" id="UP001556631"/>
    </source>
</evidence>
<feature type="transmembrane region" description="Helical" evidence="5">
    <location>
        <begin position="84"/>
        <end position="101"/>
    </location>
</feature>
<evidence type="ECO:0000259" key="6">
    <source>
        <dbReference type="Pfam" id="PF03007"/>
    </source>
</evidence>
<comment type="caution">
    <text evidence="9">The sequence shown here is derived from an EMBL/GenBank/DDBJ whole genome shotgun (WGS) entry which is preliminary data.</text>
</comment>
<evidence type="ECO:0000259" key="8">
    <source>
        <dbReference type="Pfam" id="PF14378"/>
    </source>
</evidence>
<feature type="domain" description="O-acyltransferase WSD1 C-terminal" evidence="7">
    <location>
        <begin position="503"/>
        <end position="643"/>
    </location>
</feature>
<dbReference type="PANTHER" id="PTHR31310">
    <property type="match status" value="1"/>
</dbReference>
<dbReference type="InterPro" id="IPR009721">
    <property type="entry name" value="O-acyltransferase_WSD1_C"/>
</dbReference>
<keyword evidence="10" id="KW-1185">Reference proteome</keyword>
<dbReference type="InterPro" id="IPR004255">
    <property type="entry name" value="O-acyltransferase_WSD1_N"/>
</dbReference>
<evidence type="ECO:0000256" key="1">
    <source>
        <dbReference type="ARBA" id="ARBA00004141"/>
    </source>
</evidence>
<gene>
    <name evidence="9" type="ORF">AB3X52_06965</name>
</gene>
<dbReference type="PANTHER" id="PTHR31310:SF7">
    <property type="entry name" value="PA-PHOSPHATASE RELATED-FAMILY PROTEIN DDB_G0268928"/>
    <property type="match status" value="1"/>
</dbReference>
<evidence type="ECO:0000256" key="5">
    <source>
        <dbReference type="SAM" id="Phobius"/>
    </source>
</evidence>
<dbReference type="RefSeq" id="WP_367992643.1">
    <property type="nucleotide sequence ID" value="NZ_JBFPJR010000009.1"/>
</dbReference>
<keyword evidence="4 5" id="KW-0472">Membrane</keyword>
<evidence type="ECO:0000313" key="9">
    <source>
        <dbReference type="EMBL" id="MEX0427351.1"/>
    </source>
</evidence>
<dbReference type="CDD" id="cd03386">
    <property type="entry name" value="PAP2_Aur1_like"/>
    <property type="match status" value="1"/>
</dbReference>
<dbReference type="Proteomes" id="UP001556631">
    <property type="component" value="Unassembled WGS sequence"/>
</dbReference>
<evidence type="ECO:0000256" key="2">
    <source>
        <dbReference type="ARBA" id="ARBA00022692"/>
    </source>
</evidence>
<feature type="transmembrane region" description="Helical" evidence="5">
    <location>
        <begin position="175"/>
        <end position="192"/>
    </location>
</feature>
<dbReference type="EMBL" id="JBFPJR010000009">
    <property type="protein sequence ID" value="MEX0427351.1"/>
    <property type="molecule type" value="Genomic_DNA"/>
</dbReference>
<keyword evidence="2 5" id="KW-0812">Transmembrane</keyword>